<keyword evidence="3" id="KW-1185">Reference proteome</keyword>
<evidence type="ECO:0000256" key="1">
    <source>
        <dbReference type="SAM" id="Phobius"/>
    </source>
</evidence>
<proteinExistence type="predicted"/>
<protein>
    <submittedName>
        <fullName evidence="2">Uncharacterized protein</fullName>
    </submittedName>
</protein>
<reference evidence="2 3" key="1">
    <citation type="journal article" date="2019" name="Int. J. Syst. Evol. Microbiol.">
        <title>The Global Catalogue of Microorganisms (GCM) 10K type strain sequencing project: providing services to taxonomists for standard genome sequencing and annotation.</title>
        <authorList>
            <consortium name="The Broad Institute Genomics Platform"/>
            <consortium name="The Broad Institute Genome Sequencing Center for Infectious Disease"/>
            <person name="Wu L."/>
            <person name="Ma J."/>
        </authorList>
    </citation>
    <scope>NUCLEOTIDE SEQUENCE [LARGE SCALE GENOMIC DNA]</scope>
    <source>
        <strain evidence="2 3">JCM 4788</strain>
    </source>
</reference>
<evidence type="ECO:0000313" key="2">
    <source>
        <dbReference type="EMBL" id="GAA0386198.1"/>
    </source>
</evidence>
<dbReference type="EMBL" id="BAAABX010000004">
    <property type="protein sequence ID" value="GAA0386198.1"/>
    <property type="molecule type" value="Genomic_DNA"/>
</dbReference>
<name>A0ABN0Y7Q7_9ACTN</name>
<keyword evidence="1" id="KW-0472">Membrane</keyword>
<keyword evidence="1" id="KW-0812">Transmembrane</keyword>
<feature type="transmembrane region" description="Helical" evidence="1">
    <location>
        <begin position="12"/>
        <end position="28"/>
    </location>
</feature>
<evidence type="ECO:0000313" key="3">
    <source>
        <dbReference type="Proteomes" id="UP001500879"/>
    </source>
</evidence>
<organism evidence="2 3">
    <name type="scientific">Streptomyces luteireticuli</name>
    <dbReference type="NCBI Taxonomy" id="173858"/>
    <lineage>
        <taxon>Bacteria</taxon>
        <taxon>Bacillati</taxon>
        <taxon>Actinomycetota</taxon>
        <taxon>Actinomycetes</taxon>
        <taxon>Kitasatosporales</taxon>
        <taxon>Streptomycetaceae</taxon>
        <taxon>Streptomyces</taxon>
    </lineage>
</organism>
<dbReference type="Proteomes" id="UP001500879">
    <property type="component" value="Unassembled WGS sequence"/>
</dbReference>
<keyword evidence="1" id="KW-1133">Transmembrane helix</keyword>
<sequence length="71" mass="7302">MTEPEESSPVSFSISALVFFGLLMAMLVRSKALGAGSAVVAVLFGFYLSRTGAAAPIDQVMAAISHAIPSL</sequence>
<comment type="caution">
    <text evidence="2">The sequence shown here is derived from an EMBL/GenBank/DDBJ whole genome shotgun (WGS) entry which is preliminary data.</text>
</comment>
<accession>A0ABN0Y7Q7</accession>
<gene>
    <name evidence="2" type="ORF">GCM10010357_03750</name>
</gene>